<evidence type="ECO:0000313" key="2">
    <source>
        <dbReference type="EMBL" id="QJR12816.1"/>
    </source>
</evidence>
<organism evidence="2 3">
    <name type="scientific">Usitatibacter rugosus</name>
    <dbReference type="NCBI Taxonomy" id="2732067"/>
    <lineage>
        <taxon>Bacteria</taxon>
        <taxon>Pseudomonadati</taxon>
        <taxon>Pseudomonadota</taxon>
        <taxon>Betaproteobacteria</taxon>
        <taxon>Nitrosomonadales</taxon>
        <taxon>Usitatibacteraceae</taxon>
        <taxon>Usitatibacter</taxon>
    </lineage>
</organism>
<name>A0A6M4GZY4_9PROT</name>
<dbReference type="EMBL" id="CP053069">
    <property type="protein sequence ID" value="QJR12816.1"/>
    <property type="molecule type" value="Genomic_DNA"/>
</dbReference>
<gene>
    <name evidence="2" type="ORF">DSM104443_03909</name>
</gene>
<evidence type="ECO:0000313" key="3">
    <source>
        <dbReference type="Proteomes" id="UP000501534"/>
    </source>
</evidence>
<dbReference type="InterPro" id="IPR036291">
    <property type="entry name" value="NAD(P)-bd_dom_sf"/>
</dbReference>
<dbReference type="PANTHER" id="PTHR43781">
    <property type="entry name" value="SACCHAROPINE DEHYDROGENASE"/>
    <property type="match status" value="1"/>
</dbReference>
<proteinExistence type="predicted"/>
<dbReference type="AlphaFoldDB" id="A0A6M4GZY4"/>
<dbReference type="KEGG" id="uru:DSM104443_03909"/>
<keyword evidence="3" id="KW-1185">Reference proteome</keyword>
<dbReference type="Pfam" id="PF03435">
    <property type="entry name" value="Sacchrp_dh_NADP"/>
    <property type="match status" value="1"/>
</dbReference>
<dbReference type="InterPro" id="IPR005097">
    <property type="entry name" value="Sacchrp_dh_NADP-bd"/>
</dbReference>
<dbReference type="Gene3D" id="3.40.50.720">
    <property type="entry name" value="NAD(P)-binding Rossmann-like Domain"/>
    <property type="match status" value="1"/>
</dbReference>
<reference evidence="2 3" key="1">
    <citation type="submission" date="2020-04" db="EMBL/GenBank/DDBJ databases">
        <title>Usitatibacter rugosus gen. nov., sp. nov. and Usitatibacter palustris sp. nov., novel members of Usitatibacteraceae fam. nov. within the order Nitrosomonadales isolated from soil.</title>
        <authorList>
            <person name="Huber K.J."/>
            <person name="Neumann-Schaal M."/>
            <person name="Geppert A."/>
            <person name="Luckner M."/>
            <person name="Wanner G."/>
            <person name="Overmann J."/>
        </authorList>
    </citation>
    <scope>NUCLEOTIDE SEQUENCE [LARGE SCALE GENOMIC DNA]</scope>
    <source>
        <strain evidence="2 3">0125_3</strain>
    </source>
</reference>
<dbReference type="Proteomes" id="UP000501534">
    <property type="component" value="Chromosome"/>
</dbReference>
<sequence>MNRPPLKTLLLGATGHFGSIIARRLRGIPGVGPIVAGRNTERVRASAADLGVAHAVLDRDDPAFASKLRDLAPALVIVTAGPFQSQDFRVARACIAAGAHYVDIADGREFVCGIRALDAAAKERDVCVISGASSVPTLSSAVIERLVSGFDVESIDFGITTSSRSPGLATVRAVLGYCGRRVPHWRDGAQAEAYGSQGGWRRTIEGVGSRAFLPADVPDLTLLRERFLSLRSLRFGAGSEMPGAHSGLGVIAAAVRAGLVTDASRLARPLIGVSRWLERFGTGTSAMYVDVAGRTPEGRSVSRTWELVASSEDGANIPCMAVVCLARKFADGTLTMRGAFPGAGLVTLDEYLRELEGLDIRVRTRENAS</sequence>
<dbReference type="SUPFAM" id="SSF51735">
    <property type="entry name" value="NAD(P)-binding Rossmann-fold domains"/>
    <property type="match status" value="1"/>
</dbReference>
<accession>A0A6M4GZY4</accession>
<feature type="domain" description="Saccharopine dehydrogenase NADP binding" evidence="1">
    <location>
        <begin position="9"/>
        <end position="123"/>
    </location>
</feature>
<protein>
    <recommendedName>
        <fullName evidence="1">Saccharopine dehydrogenase NADP binding domain-containing protein</fullName>
    </recommendedName>
</protein>
<dbReference type="RefSeq" id="WP_171095344.1">
    <property type="nucleotide sequence ID" value="NZ_CP053069.1"/>
</dbReference>
<evidence type="ECO:0000259" key="1">
    <source>
        <dbReference type="Pfam" id="PF03435"/>
    </source>
</evidence>
<dbReference type="PANTHER" id="PTHR43781:SF1">
    <property type="entry name" value="SACCHAROPINE DEHYDROGENASE"/>
    <property type="match status" value="1"/>
</dbReference>